<protein>
    <submittedName>
        <fullName evidence="2">Uncharacterized protein</fullName>
    </submittedName>
</protein>
<organism evidence="2 3">
    <name type="scientific">Cylindrotheca closterium</name>
    <dbReference type="NCBI Taxonomy" id="2856"/>
    <lineage>
        <taxon>Eukaryota</taxon>
        <taxon>Sar</taxon>
        <taxon>Stramenopiles</taxon>
        <taxon>Ochrophyta</taxon>
        <taxon>Bacillariophyta</taxon>
        <taxon>Bacillariophyceae</taxon>
        <taxon>Bacillariophycidae</taxon>
        <taxon>Bacillariales</taxon>
        <taxon>Bacillariaceae</taxon>
        <taxon>Cylindrotheca</taxon>
    </lineage>
</organism>
<comment type="caution">
    <text evidence="2">The sequence shown here is derived from an EMBL/GenBank/DDBJ whole genome shotgun (WGS) entry which is preliminary data.</text>
</comment>
<feature type="region of interest" description="Disordered" evidence="1">
    <location>
        <begin position="577"/>
        <end position="608"/>
    </location>
</feature>
<feature type="compositionally biased region" description="Basic and acidic residues" evidence="1">
    <location>
        <begin position="450"/>
        <end position="473"/>
    </location>
</feature>
<dbReference type="AlphaFoldDB" id="A0AAD2FWG9"/>
<evidence type="ECO:0000313" key="2">
    <source>
        <dbReference type="EMBL" id="CAJ1954958.1"/>
    </source>
</evidence>
<evidence type="ECO:0000256" key="1">
    <source>
        <dbReference type="SAM" id="MobiDB-lite"/>
    </source>
</evidence>
<dbReference type="EMBL" id="CAKOGP040001871">
    <property type="protein sequence ID" value="CAJ1954958.1"/>
    <property type="molecule type" value="Genomic_DNA"/>
</dbReference>
<reference evidence="2" key="1">
    <citation type="submission" date="2023-08" db="EMBL/GenBank/DDBJ databases">
        <authorList>
            <person name="Audoor S."/>
            <person name="Bilcke G."/>
        </authorList>
    </citation>
    <scope>NUCLEOTIDE SEQUENCE</scope>
</reference>
<gene>
    <name evidence="2" type="ORF">CYCCA115_LOCUS15520</name>
</gene>
<name>A0AAD2FWG9_9STRA</name>
<sequence length="608" mass="67661">MGAATLTKTALMGAASPTKTALMGAATPTKTALMGAATPTKTALMGAATPTKTALMGAATPTKTVAFNTHKKQKKTKTLTNNTMYDIDIGNMAAIPPLFTVHDNMVICGTNNATLFQGRTQAERIAYEIFSDDFHTTMDVSIDELNDELKTLAGMTAAQGQIRLMPGIKKNIRAFIQWCRDEFRMGRDPATVQFPVIDAAQLLRRMKTHEQYVYGSKLMSQQALPQDFTNDVTWEDWHPTFVNYLRTMPGRDGVPLQYVVRTNEASVPTYHKDFLEMYIQMAPLNGEAFTMDNAKVLVLLRKFIVGNTQAEATLRAINVEGKGRDAFIALRTHYEGEGLLAHDIVEAENTIKNLYYVGEKPTMNWAMFERMLKKAYAASDKHEGRVVHSEAMKLRNLQTKVTASFLQLNKTAIDTEIGKRPMVMNFTTALQIYRTAVREKFPQGANNATDRGRHLGEARASNDRNRRNDDRSRSRNGGGRNRHRDEEEITLSNGEKIWYHPSYHFPRDQLRAMTDSQRERMSNERAAHLARQGMPARQTRQDTTATQLSELRAEIASLRSNNVPGAVETGESATRISQVTMGTGGTSVMGGRNQQASGRNQQADGSPP</sequence>
<accession>A0AAD2FWG9</accession>
<keyword evidence="3" id="KW-1185">Reference proteome</keyword>
<evidence type="ECO:0000313" key="3">
    <source>
        <dbReference type="Proteomes" id="UP001295423"/>
    </source>
</evidence>
<feature type="region of interest" description="Disordered" evidence="1">
    <location>
        <begin position="443"/>
        <end position="488"/>
    </location>
</feature>
<proteinExistence type="predicted"/>
<feature type="compositionally biased region" description="Polar residues" evidence="1">
    <location>
        <begin position="592"/>
        <end position="608"/>
    </location>
</feature>
<dbReference type="Proteomes" id="UP001295423">
    <property type="component" value="Unassembled WGS sequence"/>
</dbReference>